<keyword evidence="3" id="KW-1185">Reference proteome</keyword>
<dbReference type="OrthoDB" id="2926490at2"/>
<protein>
    <recommendedName>
        <fullName evidence="4">Holin</fullName>
    </recommendedName>
</protein>
<evidence type="ECO:0000313" key="3">
    <source>
        <dbReference type="Proteomes" id="UP000309676"/>
    </source>
</evidence>
<dbReference type="AlphaFoldDB" id="A0A5R9G9H8"/>
<feature type="transmembrane region" description="Helical" evidence="1">
    <location>
        <begin position="6"/>
        <end position="23"/>
    </location>
</feature>
<accession>A0A5R9G9H8</accession>
<keyword evidence="1" id="KW-0812">Transmembrane</keyword>
<reference evidence="2 3" key="1">
    <citation type="submission" date="2019-05" db="EMBL/GenBank/DDBJ databases">
        <authorList>
            <person name="Narsing Rao M.P."/>
            <person name="Li W.J."/>
        </authorList>
    </citation>
    <scope>NUCLEOTIDE SEQUENCE [LARGE SCALE GENOMIC DNA]</scope>
    <source>
        <strain evidence="2 3">SYSU_K30003</strain>
    </source>
</reference>
<feature type="transmembrane region" description="Helical" evidence="1">
    <location>
        <begin position="30"/>
        <end position="49"/>
    </location>
</feature>
<gene>
    <name evidence="2" type="ORF">FE782_16615</name>
</gene>
<keyword evidence="1" id="KW-0472">Membrane</keyword>
<name>A0A5R9G9H8_9BACL</name>
<sequence>MEFQAYDVALIPLIVALVGLVGRMGVTARFLPAVAIALGLVAGFVYVAPGDWRQAALAGVVMGLSAIGAYSGVKNTVQKRE</sequence>
<feature type="transmembrane region" description="Helical" evidence="1">
    <location>
        <begin position="55"/>
        <end position="73"/>
    </location>
</feature>
<organism evidence="2 3">
    <name type="scientific">Paenibacillus antri</name>
    <dbReference type="NCBI Taxonomy" id="2582848"/>
    <lineage>
        <taxon>Bacteria</taxon>
        <taxon>Bacillati</taxon>
        <taxon>Bacillota</taxon>
        <taxon>Bacilli</taxon>
        <taxon>Bacillales</taxon>
        <taxon>Paenibacillaceae</taxon>
        <taxon>Paenibacillus</taxon>
    </lineage>
</organism>
<comment type="caution">
    <text evidence="2">The sequence shown here is derived from an EMBL/GenBank/DDBJ whole genome shotgun (WGS) entry which is preliminary data.</text>
</comment>
<proteinExistence type="predicted"/>
<dbReference type="Proteomes" id="UP000309676">
    <property type="component" value="Unassembled WGS sequence"/>
</dbReference>
<evidence type="ECO:0000256" key="1">
    <source>
        <dbReference type="SAM" id="Phobius"/>
    </source>
</evidence>
<dbReference type="EMBL" id="VCIW01000011">
    <property type="protein sequence ID" value="TLS51016.1"/>
    <property type="molecule type" value="Genomic_DNA"/>
</dbReference>
<dbReference type="RefSeq" id="WP_138195368.1">
    <property type="nucleotide sequence ID" value="NZ_VCIW01000011.1"/>
</dbReference>
<evidence type="ECO:0000313" key="2">
    <source>
        <dbReference type="EMBL" id="TLS51016.1"/>
    </source>
</evidence>
<keyword evidence="1" id="KW-1133">Transmembrane helix</keyword>
<evidence type="ECO:0008006" key="4">
    <source>
        <dbReference type="Google" id="ProtNLM"/>
    </source>
</evidence>